<keyword evidence="5" id="KW-0808">Transferase</keyword>
<dbReference type="AlphaFoldDB" id="A0AAN8PBZ1"/>
<dbReference type="Pfam" id="PF08288">
    <property type="entry name" value="PIGA"/>
    <property type="match status" value="1"/>
</dbReference>
<keyword evidence="4" id="KW-0328">Glycosyltransferase</keyword>
<evidence type="ECO:0000256" key="4">
    <source>
        <dbReference type="ARBA" id="ARBA00022676"/>
    </source>
</evidence>
<dbReference type="PANTHER" id="PTHR45871">
    <property type="entry name" value="N-ACETYLGLUCOSAMINYL-PHOSPHATIDYLINOSITOL BIOSYNTHETIC PROTEIN"/>
    <property type="match status" value="1"/>
</dbReference>
<dbReference type="GO" id="GO:0017176">
    <property type="term" value="F:phosphatidylinositol N-acetylglucosaminyltransferase activity"/>
    <property type="evidence" value="ECO:0007669"/>
    <property type="project" value="UniProtKB-EC"/>
</dbReference>
<feature type="domain" description="PIGA GPI anchor biosynthesis" evidence="7">
    <location>
        <begin position="36"/>
        <end position="125"/>
    </location>
</feature>
<dbReference type="Gene3D" id="3.40.50.2000">
    <property type="entry name" value="Glycogen Phosphorylase B"/>
    <property type="match status" value="2"/>
</dbReference>
<dbReference type="GO" id="GO:0000506">
    <property type="term" value="C:glycosylphosphatidylinositol-N-acetylglucosaminyltransferase (GPI-GnT) complex"/>
    <property type="evidence" value="ECO:0007669"/>
    <property type="project" value="InterPro"/>
</dbReference>
<dbReference type="EMBL" id="JAWJWE010000003">
    <property type="protein sequence ID" value="KAK6638726.1"/>
    <property type="molecule type" value="Genomic_DNA"/>
</dbReference>
<sequence length="495" mass="54729">MVSDFFYPNTGGVEEHIFNLSQCLISAGHKVIVMTHCYGDRVGIRYMTSGLKVYYLPIQTFYNQCILPTVICSLPLIRYIFIREQTTIVHGHSAFSALAHEAMIIASLLGLKTVFTDHSLFGFADTSAVITNKFLELSLANCNHCICVSHIGKENTVLRAHVNSLNVSVIPNAVDASLFTPKPNCTTKDLKTITVVVISRLVYRKGMDLLAGIIPEICFKYANVNFLIGGDGPKRGVLEEIREHGLQHRVTLLGSIEHTEVREVLVKGQIFLNTSLTEAYCMAIVEAASCGLLVVSTNVGGIPEVLPPDLICLTEPNIPSLIVGLEKAIVQVTEGRNLDPYESHIRVKSLYNWVNVAKRTALVYNKVAQESVKSLAEQLRRCIKTEVLPWLLEIDIAVNYPHSSAENMSSVTISTESNLRKRRRGNPEFEIMDCYVNNLLFISCWRAVKEPSGNDLPFAVTTSLVVMAFFSSTVKHPCEPLNAFSRNGSVLGLGI</sequence>
<evidence type="ECO:0000256" key="5">
    <source>
        <dbReference type="ARBA" id="ARBA00022679"/>
    </source>
</evidence>
<reference evidence="8 9" key="1">
    <citation type="submission" date="2023-10" db="EMBL/GenBank/DDBJ databases">
        <title>Genomes of two closely related lineages of the louse Polyplax serrata with different host specificities.</title>
        <authorList>
            <person name="Martinu J."/>
            <person name="Tarabai H."/>
            <person name="Stefka J."/>
            <person name="Hypsa V."/>
        </authorList>
    </citation>
    <scope>NUCLEOTIDE SEQUENCE [LARGE SCALE GENOMIC DNA]</scope>
    <source>
        <strain evidence="8">HR10_N</strain>
    </source>
</reference>
<organism evidence="8 9">
    <name type="scientific">Polyplax serrata</name>
    <name type="common">Common mouse louse</name>
    <dbReference type="NCBI Taxonomy" id="468196"/>
    <lineage>
        <taxon>Eukaryota</taxon>
        <taxon>Metazoa</taxon>
        <taxon>Ecdysozoa</taxon>
        <taxon>Arthropoda</taxon>
        <taxon>Hexapoda</taxon>
        <taxon>Insecta</taxon>
        <taxon>Pterygota</taxon>
        <taxon>Neoptera</taxon>
        <taxon>Paraneoptera</taxon>
        <taxon>Psocodea</taxon>
        <taxon>Troctomorpha</taxon>
        <taxon>Phthiraptera</taxon>
        <taxon>Anoplura</taxon>
        <taxon>Polyplacidae</taxon>
        <taxon>Polyplax</taxon>
    </lineage>
</organism>
<protein>
    <recommendedName>
        <fullName evidence="2">phosphatidylinositol N-acetylglucosaminyltransferase</fullName>
        <ecNumber evidence="2">2.4.1.198</ecNumber>
    </recommendedName>
    <alternativeName>
        <fullName evidence="6">GlcNAc-PI synthesis protein</fullName>
    </alternativeName>
</protein>
<keyword evidence="3" id="KW-0337">GPI-anchor biosynthesis</keyword>
<dbReference type="InterPro" id="IPR013234">
    <property type="entry name" value="PIGA_GPI_anchor_biosynthesis"/>
</dbReference>
<dbReference type="SUPFAM" id="SSF53756">
    <property type="entry name" value="UDP-Glycosyltransferase/glycogen phosphorylase"/>
    <property type="match status" value="1"/>
</dbReference>
<evidence type="ECO:0000256" key="6">
    <source>
        <dbReference type="ARBA" id="ARBA00032160"/>
    </source>
</evidence>
<comment type="pathway">
    <text evidence="1">Glycolipid biosynthesis; glycosylphosphatidylinositol-anchor biosynthesis.</text>
</comment>
<evidence type="ECO:0000259" key="7">
    <source>
        <dbReference type="Pfam" id="PF08288"/>
    </source>
</evidence>
<evidence type="ECO:0000313" key="8">
    <source>
        <dbReference type="EMBL" id="KAK6638726.1"/>
    </source>
</evidence>
<evidence type="ECO:0000313" key="9">
    <source>
        <dbReference type="Proteomes" id="UP001372834"/>
    </source>
</evidence>
<evidence type="ECO:0000256" key="3">
    <source>
        <dbReference type="ARBA" id="ARBA00022502"/>
    </source>
</evidence>
<dbReference type="PANTHER" id="PTHR45871:SF1">
    <property type="entry name" value="PHOSPHATIDYLINOSITOL N-ACETYLGLUCOSAMINYLTRANSFERASE SUBUNIT A"/>
    <property type="match status" value="1"/>
</dbReference>
<dbReference type="Proteomes" id="UP001372834">
    <property type="component" value="Unassembled WGS sequence"/>
</dbReference>
<name>A0AAN8PBZ1_POLSC</name>
<dbReference type="InterPro" id="IPR039507">
    <property type="entry name" value="PIG-A/GPI3"/>
</dbReference>
<dbReference type="GO" id="GO:0006506">
    <property type="term" value="P:GPI anchor biosynthetic process"/>
    <property type="evidence" value="ECO:0007669"/>
    <property type="project" value="UniProtKB-KW"/>
</dbReference>
<accession>A0AAN8PBZ1</accession>
<dbReference type="Pfam" id="PF13692">
    <property type="entry name" value="Glyco_trans_1_4"/>
    <property type="match status" value="1"/>
</dbReference>
<dbReference type="FunFam" id="3.40.50.2000:FF:000026">
    <property type="entry name" value="Phosphatidylinositol N-acetylglucosaminyltransferase subunit A"/>
    <property type="match status" value="1"/>
</dbReference>
<evidence type="ECO:0000256" key="2">
    <source>
        <dbReference type="ARBA" id="ARBA00012420"/>
    </source>
</evidence>
<dbReference type="CDD" id="cd03796">
    <property type="entry name" value="GT4_PIG-A-like"/>
    <property type="match status" value="1"/>
</dbReference>
<dbReference type="EC" id="2.4.1.198" evidence="2"/>
<comment type="caution">
    <text evidence="8">The sequence shown here is derived from an EMBL/GenBank/DDBJ whole genome shotgun (WGS) entry which is preliminary data.</text>
</comment>
<evidence type="ECO:0000256" key="1">
    <source>
        <dbReference type="ARBA" id="ARBA00004687"/>
    </source>
</evidence>
<proteinExistence type="predicted"/>
<gene>
    <name evidence="8" type="ORF">RUM43_006993</name>
</gene>